<dbReference type="PANTHER" id="PTHR43289">
    <property type="entry name" value="MITOGEN-ACTIVATED PROTEIN KINASE KINASE KINASE 20-RELATED"/>
    <property type="match status" value="1"/>
</dbReference>
<dbReference type="PROSITE" id="PS00108">
    <property type="entry name" value="PROTEIN_KINASE_ST"/>
    <property type="match status" value="1"/>
</dbReference>
<organism evidence="10 11">
    <name type="scientific">Rhodococcus wratislaviensis NBRC 100605</name>
    <dbReference type="NCBI Taxonomy" id="1219028"/>
    <lineage>
        <taxon>Bacteria</taxon>
        <taxon>Bacillati</taxon>
        <taxon>Actinomycetota</taxon>
        <taxon>Actinomycetes</taxon>
        <taxon>Mycobacteriales</taxon>
        <taxon>Nocardiaceae</taxon>
        <taxon>Rhodococcus</taxon>
    </lineage>
</organism>
<dbReference type="InterPro" id="IPR008271">
    <property type="entry name" value="Ser/Thr_kinase_AS"/>
</dbReference>
<name>X0R8A1_RHOWR</name>
<feature type="compositionally biased region" description="Low complexity" evidence="7">
    <location>
        <begin position="403"/>
        <end position="417"/>
    </location>
</feature>
<evidence type="ECO:0000256" key="8">
    <source>
        <dbReference type="SAM" id="Phobius"/>
    </source>
</evidence>
<feature type="region of interest" description="Disordered" evidence="7">
    <location>
        <begin position="322"/>
        <end position="341"/>
    </location>
</feature>
<dbReference type="SUPFAM" id="SSF56112">
    <property type="entry name" value="Protein kinase-like (PK-like)"/>
    <property type="match status" value="1"/>
</dbReference>
<dbReference type="Pfam" id="PF00069">
    <property type="entry name" value="Pkinase"/>
    <property type="match status" value="1"/>
</dbReference>
<keyword evidence="6" id="KW-0067">ATP-binding</keyword>
<keyword evidence="8" id="KW-0472">Membrane</keyword>
<evidence type="ECO:0000256" key="5">
    <source>
        <dbReference type="ARBA" id="ARBA00022777"/>
    </source>
</evidence>
<evidence type="ECO:0000256" key="6">
    <source>
        <dbReference type="ARBA" id="ARBA00022840"/>
    </source>
</evidence>
<gene>
    <name evidence="10" type="ORF">RW1_038_01320</name>
</gene>
<evidence type="ECO:0000313" key="11">
    <source>
        <dbReference type="Proteomes" id="UP000019491"/>
    </source>
</evidence>
<evidence type="ECO:0000313" key="10">
    <source>
        <dbReference type="EMBL" id="GAF47210.1"/>
    </source>
</evidence>
<comment type="caution">
    <text evidence="10">The sequence shown here is derived from an EMBL/GenBank/DDBJ whole genome shotgun (WGS) entry which is preliminary data.</text>
</comment>
<dbReference type="PROSITE" id="PS50011">
    <property type="entry name" value="PROTEIN_KINASE_DOM"/>
    <property type="match status" value="1"/>
</dbReference>
<accession>X0R8A1</accession>
<dbReference type="InterPro" id="IPR000719">
    <property type="entry name" value="Prot_kinase_dom"/>
</dbReference>
<dbReference type="EC" id="2.7.11.1" evidence="1"/>
<dbReference type="GO" id="GO:0005524">
    <property type="term" value="F:ATP binding"/>
    <property type="evidence" value="ECO:0007669"/>
    <property type="project" value="UniProtKB-KW"/>
</dbReference>
<dbReference type="InterPro" id="IPR011009">
    <property type="entry name" value="Kinase-like_dom_sf"/>
</dbReference>
<evidence type="ECO:0000256" key="3">
    <source>
        <dbReference type="ARBA" id="ARBA00022679"/>
    </source>
</evidence>
<dbReference type="CDD" id="cd14014">
    <property type="entry name" value="STKc_PknB_like"/>
    <property type="match status" value="1"/>
</dbReference>
<dbReference type="SMART" id="SM00220">
    <property type="entry name" value="S_TKc"/>
    <property type="match status" value="1"/>
</dbReference>
<keyword evidence="3" id="KW-0808">Transferase</keyword>
<evidence type="ECO:0000259" key="9">
    <source>
        <dbReference type="PROSITE" id="PS50011"/>
    </source>
</evidence>
<dbReference type="GO" id="GO:0004674">
    <property type="term" value="F:protein serine/threonine kinase activity"/>
    <property type="evidence" value="ECO:0007669"/>
    <property type="project" value="UniProtKB-KW"/>
</dbReference>
<dbReference type="PANTHER" id="PTHR43289:SF6">
    <property type="entry name" value="SERINE_THREONINE-PROTEIN KINASE NEKL-3"/>
    <property type="match status" value="1"/>
</dbReference>
<keyword evidence="11" id="KW-1185">Reference proteome</keyword>
<feature type="region of interest" description="Disordered" evidence="7">
    <location>
        <begin position="399"/>
        <end position="429"/>
    </location>
</feature>
<dbReference type="EMBL" id="BAWF01000038">
    <property type="protein sequence ID" value="GAF47210.1"/>
    <property type="molecule type" value="Genomic_DNA"/>
</dbReference>
<dbReference type="Proteomes" id="UP000019491">
    <property type="component" value="Unassembled WGS sequence"/>
</dbReference>
<keyword evidence="8" id="KW-1133">Transmembrane helix</keyword>
<evidence type="ECO:0000256" key="1">
    <source>
        <dbReference type="ARBA" id="ARBA00012513"/>
    </source>
</evidence>
<proteinExistence type="predicted"/>
<dbReference type="Gene3D" id="3.30.200.20">
    <property type="entry name" value="Phosphorylase Kinase, domain 1"/>
    <property type="match status" value="1"/>
</dbReference>
<keyword evidence="8" id="KW-0812">Transmembrane</keyword>
<evidence type="ECO:0000256" key="4">
    <source>
        <dbReference type="ARBA" id="ARBA00022741"/>
    </source>
</evidence>
<dbReference type="AlphaFoldDB" id="X0R8A1"/>
<feature type="domain" description="Protein kinase" evidence="9">
    <location>
        <begin position="29"/>
        <end position="292"/>
    </location>
</feature>
<protein>
    <recommendedName>
        <fullName evidence="1">non-specific serine/threonine protein kinase</fullName>
        <ecNumber evidence="1">2.7.11.1</ecNumber>
    </recommendedName>
</protein>
<keyword evidence="5 10" id="KW-0418">Kinase</keyword>
<keyword evidence="4" id="KW-0547">Nucleotide-binding</keyword>
<keyword evidence="2 10" id="KW-0723">Serine/threonine-protein kinase</keyword>
<dbReference type="FunFam" id="1.10.510.10:FF:000021">
    <property type="entry name" value="Serine/threonine protein kinase"/>
    <property type="match status" value="1"/>
</dbReference>
<sequence>MLWRRRRRCAKGEYGMVDRSRAGERFGPYQLQALIARGGMGEVYRAYDTIKGRTVALKLLPGEFAKNPGYPARFRREAHAAARLQEPHVIPIHDWGEIDGLLYIDMRLVEGSDLRTLLTRGGPLPPARAVRIVLQIGAALDAAHAAGLVHRDVKPENILITGDQDNEFAYLVDFGIASDALATQLTTAGSIIGTYAYMAPERFDDAPVTGKSDIYSLACVLYESLTGAKPYQASTISGLIKAHLTSPAPRVSTTMRTIPVGFDAVIARGMAKDPADRYASAGQFASAAQSALTHHDRRTAGTIAETTLRPATAPPIIEPTTFDPAPPNREHAVPQHAWPPHQPKPPHLVPILLTLLIVGLLAVGGVVAWLAVNQGTSSEASPAPGASTTTAALAAPALPPVESRPAPTAPSAETPVAAPTPPSPVAARPGDLGLSIPIAQPRCDGTGIVVVGSAITPGQYAEDVQRFLVAHPGSSYLRTDQACPSLRQATDEGNPIYAVYKAAGKSTEAVCTLVRTLGEDAYGKWLDLNTDPTFIIPCP</sequence>
<feature type="transmembrane region" description="Helical" evidence="8">
    <location>
        <begin position="348"/>
        <end position="372"/>
    </location>
</feature>
<evidence type="ECO:0000256" key="2">
    <source>
        <dbReference type="ARBA" id="ARBA00022527"/>
    </source>
</evidence>
<dbReference type="Gene3D" id="1.10.510.10">
    <property type="entry name" value="Transferase(Phosphotransferase) domain 1"/>
    <property type="match status" value="1"/>
</dbReference>
<evidence type="ECO:0000256" key="7">
    <source>
        <dbReference type="SAM" id="MobiDB-lite"/>
    </source>
</evidence>
<reference evidence="10 11" key="1">
    <citation type="submission" date="2014-02" db="EMBL/GenBank/DDBJ databases">
        <title>Whole genome shotgun sequence of Rhodococcus wratislaviensis NBRC 100605.</title>
        <authorList>
            <person name="Hosoyama A."/>
            <person name="Tsuchikane K."/>
            <person name="Yoshida I."/>
            <person name="Ohji S."/>
            <person name="Ichikawa N."/>
            <person name="Yamazoe A."/>
            <person name="Fujita N."/>
        </authorList>
    </citation>
    <scope>NUCLEOTIDE SEQUENCE [LARGE SCALE GENOMIC DNA]</scope>
    <source>
        <strain evidence="10 11">NBRC 100605</strain>
    </source>
</reference>